<accession>A0A846ZLU2</accession>
<dbReference type="RefSeq" id="WP_113063443.1">
    <property type="nucleotide sequence ID" value="NZ_JAAZQD010000003.1"/>
</dbReference>
<dbReference type="InterPro" id="IPR019201">
    <property type="entry name" value="DUF2065"/>
</dbReference>
<dbReference type="PANTHER" id="PTHR38602:SF1">
    <property type="entry name" value="INNER MEMBRANE PROTEIN"/>
    <property type="match status" value="1"/>
</dbReference>
<evidence type="ECO:0000313" key="3">
    <source>
        <dbReference type="Proteomes" id="UP000541636"/>
    </source>
</evidence>
<protein>
    <submittedName>
        <fullName evidence="2">DUF2065 domain-containing protein</fullName>
    </submittedName>
</protein>
<dbReference type="AlphaFoldDB" id="A0A846ZLU2"/>
<gene>
    <name evidence="2" type="ORF">HF690_07440</name>
</gene>
<dbReference type="PANTHER" id="PTHR38602">
    <property type="entry name" value="INNER MEMBRANE PROTEIN-RELATED"/>
    <property type="match status" value="1"/>
</dbReference>
<evidence type="ECO:0000256" key="1">
    <source>
        <dbReference type="SAM" id="Phobius"/>
    </source>
</evidence>
<comment type="caution">
    <text evidence="2">The sequence shown here is derived from an EMBL/GenBank/DDBJ whole genome shotgun (WGS) entry which is preliminary data.</text>
</comment>
<keyword evidence="1" id="KW-0472">Membrane</keyword>
<dbReference type="Pfam" id="PF09838">
    <property type="entry name" value="DUF2065"/>
    <property type="match status" value="1"/>
</dbReference>
<dbReference type="Proteomes" id="UP000541636">
    <property type="component" value="Unassembled WGS sequence"/>
</dbReference>
<proteinExistence type="predicted"/>
<keyword evidence="3" id="KW-1185">Reference proteome</keyword>
<dbReference type="EMBL" id="JAAZQD010000003">
    <property type="protein sequence ID" value="NKZ38792.1"/>
    <property type="molecule type" value="Genomic_DNA"/>
</dbReference>
<sequence length="61" mass="6739">MPKDFYAALCLVLVFEGLVLFAAPQAWQRMARQAAEMEPKTLRLIGAAALAIGVITLRFVF</sequence>
<feature type="transmembrane region" description="Helical" evidence="1">
    <location>
        <begin position="6"/>
        <end position="23"/>
    </location>
</feature>
<evidence type="ECO:0000313" key="2">
    <source>
        <dbReference type="EMBL" id="NKZ38792.1"/>
    </source>
</evidence>
<feature type="transmembrane region" description="Helical" evidence="1">
    <location>
        <begin position="44"/>
        <end position="60"/>
    </location>
</feature>
<keyword evidence="1" id="KW-1133">Transmembrane helix</keyword>
<name>A0A846ZLU2_9GAMM</name>
<keyword evidence="1" id="KW-0812">Transmembrane</keyword>
<reference evidence="2 3" key="1">
    <citation type="journal article" date="2017" name="Int. J. Syst. Evol. Microbiol.">
        <title>Oleiagrimonas citrea sp. nov., a marine bacterium isolated from tidal flat sediment and emended description of the genus Oleiagrimonas Fang et al. 2015 and Oleiagrimonas soli.</title>
        <authorList>
            <person name="Yang S.H."/>
            <person name="Seo H.S."/>
            <person name="Seong C.N."/>
            <person name="Kwon K.K."/>
        </authorList>
    </citation>
    <scope>NUCLEOTIDE SEQUENCE [LARGE SCALE GENOMIC DNA]</scope>
    <source>
        <strain evidence="2 3">MEBiC09124</strain>
    </source>
</reference>
<organism evidence="2 3">
    <name type="scientific">Oleiagrimonas citrea</name>
    <dbReference type="NCBI Taxonomy" id="1665687"/>
    <lineage>
        <taxon>Bacteria</taxon>
        <taxon>Pseudomonadati</taxon>
        <taxon>Pseudomonadota</taxon>
        <taxon>Gammaproteobacteria</taxon>
        <taxon>Lysobacterales</taxon>
        <taxon>Rhodanobacteraceae</taxon>
        <taxon>Oleiagrimonas</taxon>
    </lineage>
</organism>